<proteinExistence type="predicted"/>
<name>Q7UL78_RHOBA</name>
<organism evidence="2 3">
    <name type="scientific">Rhodopirellula baltica (strain DSM 10527 / NCIMB 13988 / SH1)</name>
    <dbReference type="NCBI Taxonomy" id="243090"/>
    <lineage>
        <taxon>Bacteria</taxon>
        <taxon>Pseudomonadati</taxon>
        <taxon>Planctomycetota</taxon>
        <taxon>Planctomycetia</taxon>
        <taxon>Pirellulales</taxon>
        <taxon>Pirellulaceae</taxon>
        <taxon>Rhodopirellula</taxon>
    </lineage>
</organism>
<dbReference type="Proteomes" id="UP000001025">
    <property type="component" value="Chromosome"/>
</dbReference>
<dbReference type="EnsemblBacteria" id="CAD76399">
    <property type="protein sequence ID" value="CAD76399"/>
    <property type="gene ID" value="RB9673"/>
</dbReference>
<dbReference type="HOGENOM" id="CLU_3103161_0_0_0"/>
<evidence type="ECO:0000256" key="1">
    <source>
        <dbReference type="SAM" id="MobiDB-lite"/>
    </source>
</evidence>
<gene>
    <name evidence="2" type="ordered locus">RB9673</name>
</gene>
<accession>Q7UL78</accession>
<protein>
    <submittedName>
        <fullName evidence="2">Uncharacterized protein</fullName>
    </submittedName>
</protein>
<evidence type="ECO:0000313" key="2">
    <source>
        <dbReference type="EMBL" id="CAD76399.1"/>
    </source>
</evidence>
<keyword evidence="3" id="KW-1185">Reference proteome</keyword>
<dbReference type="KEGG" id="rba:RB9673"/>
<evidence type="ECO:0000313" key="3">
    <source>
        <dbReference type="Proteomes" id="UP000001025"/>
    </source>
</evidence>
<dbReference type="STRING" id="243090.RB9673"/>
<dbReference type="AlphaFoldDB" id="Q7UL78"/>
<dbReference type="EMBL" id="BX294150">
    <property type="protein sequence ID" value="CAD76399.1"/>
    <property type="molecule type" value="Genomic_DNA"/>
</dbReference>
<feature type="compositionally biased region" description="Basic residues" evidence="1">
    <location>
        <begin position="42"/>
        <end position="51"/>
    </location>
</feature>
<feature type="region of interest" description="Disordered" evidence="1">
    <location>
        <begin position="1"/>
        <end position="51"/>
    </location>
</feature>
<sequence length="51" mass="6047">MEPLRTTRVLDRVPSPRGVPAHRRRNRPKQAVDSRNAPLPRILRRRLKTVR</sequence>
<reference evidence="2 3" key="1">
    <citation type="journal article" date="2003" name="Proc. Natl. Acad. Sci. U.S.A.">
        <title>Complete genome sequence of the marine planctomycete Pirellula sp. strain 1.</title>
        <authorList>
            <person name="Gloeckner F.O."/>
            <person name="Kube M."/>
            <person name="Bauer M."/>
            <person name="Teeling H."/>
            <person name="Lombardot T."/>
            <person name="Ludwig W."/>
            <person name="Gade D."/>
            <person name="Beck A."/>
            <person name="Borzym K."/>
            <person name="Heitmann K."/>
            <person name="Rabus R."/>
            <person name="Schlesner H."/>
            <person name="Amann R."/>
            <person name="Reinhardt R."/>
        </authorList>
    </citation>
    <scope>NUCLEOTIDE SEQUENCE [LARGE SCALE GENOMIC DNA]</scope>
    <source>
        <strain evidence="3">DSM 10527 / NCIMB 13988 / SH1</strain>
    </source>
</reference>
<dbReference type="InParanoid" id="Q7UL78"/>